<dbReference type="RefSeq" id="WP_074642843.1">
    <property type="nucleotide sequence ID" value="NZ_FOFU01000004.1"/>
</dbReference>
<dbReference type="SUPFAM" id="SSF56935">
    <property type="entry name" value="Porins"/>
    <property type="match status" value="1"/>
</dbReference>
<sequence length="333" mass="36230">MIKSKKMIITAVAAFIASVSFAQEVTFENKLTWGVTDISISESSTDTSLSAFKNKAKSEYSSDKLDLGVEIEFTASKNGSVFEFGSDDFISDAFIEFRPVNALGIGFHRSYPVAGSYLPCLEKELDDANMGSDFGLFVRPVEGLVVAGGLDFISYFGHDDEKPMVNFGAEYTFAETVAFGFAVRNVVSADRTFGAYASYTGIEGFTLNAGFTYNGNLEDYSVTGNLINAAVMYNINSFGIYANAVLSVGGEADEDNELYSAVNLTYMINDTLCANLYGGFSSDFDNDDSWAIEVSPGIGYSFSEHNTVGASVFACIMKDTTMLSFPVYWKYTF</sequence>
<dbReference type="EMBL" id="FOFU01000004">
    <property type="protein sequence ID" value="SEQ37703.1"/>
    <property type="molecule type" value="Genomic_DNA"/>
</dbReference>
<reference evidence="2 3" key="1">
    <citation type="submission" date="2016-10" db="EMBL/GenBank/DDBJ databases">
        <authorList>
            <person name="de Groot N.N."/>
        </authorList>
    </citation>
    <scope>NUCLEOTIDE SEQUENCE [LARGE SCALE GENOMIC DNA]</scope>
    <source>
        <strain evidence="2 3">B25</strain>
    </source>
</reference>
<keyword evidence="1" id="KW-0732">Signal</keyword>
<dbReference type="Proteomes" id="UP000182360">
    <property type="component" value="Unassembled WGS sequence"/>
</dbReference>
<feature type="signal peptide" evidence="1">
    <location>
        <begin position="1"/>
        <end position="22"/>
    </location>
</feature>
<accession>A0A1H9FJM5</accession>
<organism evidence="2 3">
    <name type="scientific">Treponema bryantii</name>
    <dbReference type="NCBI Taxonomy" id="163"/>
    <lineage>
        <taxon>Bacteria</taxon>
        <taxon>Pseudomonadati</taxon>
        <taxon>Spirochaetota</taxon>
        <taxon>Spirochaetia</taxon>
        <taxon>Spirochaetales</taxon>
        <taxon>Treponemataceae</taxon>
        <taxon>Treponema</taxon>
    </lineage>
</organism>
<evidence type="ECO:0000313" key="2">
    <source>
        <dbReference type="EMBL" id="SEQ37703.1"/>
    </source>
</evidence>
<feature type="chain" id="PRO_5010350843" evidence="1">
    <location>
        <begin position="23"/>
        <end position="333"/>
    </location>
</feature>
<proteinExistence type="predicted"/>
<evidence type="ECO:0000256" key="1">
    <source>
        <dbReference type="SAM" id="SignalP"/>
    </source>
</evidence>
<keyword evidence="3" id="KW-1185">Reference proteome</keyword>
<dbReference type="OrthoDB" id="358827at2"/>
<evidence type="ECO:0000313" key="3">
    <source>
        <dbReference type="Proteomes" id="UP000182360"/>
    </source>
</evidence>
<gene>
    <name evidence="2" type="ORF">SAMN04487977_10453</name>
</gene>
<name>A0A1H9FJM5_9SPIR</name>
<dbReference type="AlphaFoldDB" id="A0A1H9FJM5"/>
<protein>
    <submittedName>
        <fullName evidence="2">Uncharacterized protein</fullName>
    </submittedName>
</protein>